<feature type="domain" description="AB hydrolase-1" evidence="3">
    <location>
        <begin position="26"/>
        <end position="265"/>
    </location>
</feature>
<proteinExistence type="inferred from homology"/>
<dbReference type="GO" id="GO:0004177">
    <property type="term" value="F:aminopeptidase activity"/>
    <property type="evidence" value="ECO:0007669"/>
    <property type="project" value="UniProtKB-EC"/>
</dbReference>
<dbReference type="EMBL" id="CP011112">
    <property type="protein sequence ID" value="AKU18818.1"/>
    <property type="molecule type" value="Genomic_DNA"/>
</dbReference>
<dbReference type="InterPro" id="IPR050266">
    <property type="entry name" value="AB_hydrolase_sf"/>
</dbReference>
<name>A0A0K1JQF4_9MICO</name>
<dbReference type="PANTHER" id="PTHR43798">
    <property type="entry name" value="MONOACYLGLYCEROL LIPASE"/>
    <property type="match status" value="1"/>
</dbReference>
<evidence type="ECO:0000313" key="5">
    <source>
        <dbReference type="Proteomes" id="UP000066480"/>
    </source>
</evidence>
<keyword evidence="2" id="KW-0378">Hydrolase</keyword>
<keyword evidence="5" id="KW-1185">Reference proteome</keyword>
<dbReference type="AlphaFoldDB" id="A0A0K1JQF4"/>
<dbReference type="InterPro" id="IPR029058">
    <property type="entry name" value="AB_hydrolase_fold"/>
</dbReference>
<dbReference type="Proteomes" id="UP000066480">
    <property type="component" value="Chromosome"/>
</dbReference>
<organism evidence="4 5">
    <name type="scientific">Luteipulveratus mongoliensis</name>
    <dbReference type="NCBI Taxonomy" id="571913"/>
    <lineage>
        <taxon>Bacteria</taxon>
        <taxon>Bacillati</taxon>
        <taxon>Actinomycetota</taxon>
        <taxon>Actinomycetes</taxon>
        <taxon>Micrococcales</taxon>
        <taxon>Dermacoccaceae</taxon>
        <taxon>Luteipulveratus</taxon>
    </lineage>
</organism>
<dbReference type="STRING" id="571913.VV02_10620"/>
<dbReference type="Gene3D" id="3.40.50.1820">
    <property type="entry name" value="alpha/beta hydrolase"/>
    <property type="match status" value="1"/>
</dbReference>
<sequence>MRLTPMPDGHRLATWTTGSPGAHPPVVLVHGGPGLWDYLAPLAALIDDLTLVHRYDQRGCGRSDIGGPYSMSQYVADLDALRAAAGYDRWTVIGHSFGATLALAYASGHPSHTAGLGYVSGVGIGDWQTPFMRERARRGRPFAARLGDLEERTVRTAAEETEWRQLHWATDYADATQGIELARPMAEVDLAINTRANKALTFTDEDCVAWAASVTCPVTFIHGTEDPRPLDNARQLADATRGAQLRPVRRAGHLPWIEQPDEVAAPLRTLVTATHDG</sequence>
<dbReference type="SUPFAM" id="SSF53474">
    <property type="entry name" value="alpha/beta-Hydrolases"/>
    <property type="match status" value="1"/>
</dbReference>
<comment type="similarity">
    <text evidence="1">Belongs to the peptidase S33 family.</text>
</comment>
<dbReference type="InterPro" id="IPR000073">
    <property type="entry name" value="AB_hydrolase_1"/>
</dbReference>
<evidence type="ECO:0000256" key="1">
    <source>
        <dbReference type="ARBA" id="ARBA00010088"/>
    </source>
</evidence>
<dbReference type="PRINTS" id="PR00793">
    <property type="entry name" value="PROAMNOPTASE"/>
</dbReference>
<dbReference type="GO" id="GO:0006508">
    <property type="term" value="P:proteolysis"/>
    <property type="evidence" value="ECO:0007669"/>
    <property type="project" value="InterPro"/>
</dbReference>
<dbReference type="InterPro" id="IPR002410">
    <property type="entry name" value="Peptidase_S33"/>
</dbReference>
<dbReference type="KEGG" id="lmoi:VV02_10620"/>
<dbReference type="GO" id="GO:0016020">
    <property type="term" value="C:membrane"/>
    <property type="evidence" value="ECO:0007669"/>
    <property type="project" value="TreeGrafter"/>
</dbReference>
<dbReference type="Pfam" id="PF12697">
    <property type="entry name" value="Abhydrolase_6"/>
    <property type="match status" value="1"/>
</dbReference>
<evidence type="ECO:0000313" key="4">
    <source>
        <dbReference type="EMBL" id="AKU18818.1"/>
    </source>
</evidence>
<gene>
    <name evidence="4" type="ORF">VV02_10620</name>
</gene>
<accession>A0A0K1JQF4</accession>
<evidence type="ECO:0000259" key="3">
    <source>
        <dbReference type="Pfam" id="PF12697"/>
    </source>
</evidence>
<dbReference type="PANTHER" id="PTHR43798:SF31">
    <property type="entry name" value="AB HYDROLASE SUPERFAMILY PROTEIN YCLE"/>
    <property type="match status" value="1"/>
</dbReference>
<evidence type="ECO:0000256" key="2">
    <source>
        <dbReference type="ARBA" id="ARBA00022801"/>
    </source>
</evidence>
<reference evidence="4 5" key="1">
    <citation type="submission" date="2015-03" db="EMBL/GenBank/DDBJ databases">
        <title>Luteipulveratus halotolerans sp. nov., a novel actinobacterium (Dermacoccaceae) from Sarawak, Malaysia.</title>
        <authorList>
            <person name="Juboi H."/>
            <person name="Basik A."/>
            <person name="Shamsul S.S."/>
            <person name="Arnold P."/>
            <person name="Schmitt E.K."/>
            <person name="Sanglier J.-J."/>
            <person name="Yeo T."/>
        </authorList>
    </citation>
    <scope>NUCLEOTIDE SEQUENCE [LARGE SCALE GENOMIC DNA]</scope>
    <source>
        <strain evidence="4 5">MN07-A0370</strain>
    </source>
</reference>
<dbReference type="PATRIC" id="fig|571913.6.peg.2166"/>
<protein>
    <recommendedName>
        <fullName evidence="3">AB hydrolase-1 domain-containing protein</fullName>
    </recommendedName>
</protein>